<dbReference type="Gene3D" id="3.40.390.10">
    <property type="entry name" value="Collagenase (Catalytic Domain)"/>
    <property type="match status" value="1"/>
</dbReference>
<evidence type="ECO:0000256" key="4">
    <source>
        <dbReference type="PROSITE-ProRule" id="PRU00276"/>
    </source>
</evidence>
<gene>
    <name evidence="10" type="ORF">PsYK624_103560</name>
</gene>
<evidence type="ECO:0000313" key="11">
    <source>
        <dbReference type="Proteomes" id="UP000703269"/>
    </source>
</evidence>
<dbReference type="InterPro" id="IPR001762">
    <property type="entry name" value="Disintegrin_dom"/>
</dbReference>
<evidence type="ECO:0000259" key="9">
    <source>
        <dbReference type="PROSITE" id="PS50215"/>
    </source>
</evidence>
<dbReference type="EMBL" id="BPQB01000038">
    <property type="protein sequence ID" value="GJE94188.1"/>
    <property type="molecule type" value="Genomic_DNA"/>
</dbReference>
<organism evidence="10 11">
    <name type="scientific">Phanerochaete sordida</name>
    <dbReference type="NCBI Taxonomy" id="48140"/>
    <lineage>
        <taxon>Eukaryota</taxon>
        <taxon>Fungi</taxon>
        <taxon>Dikarya</taxon>
        <taxon>Basidiomycota</taxon>
        <taxon>Agaricomycotina</taxon>
        <taxon>Agaricomycetes</taxon>
        <taxon>Polyporales</taxon>
        <taxon>Phanerochaetaceae</taxon>
        <taxon>Phanerochaete</taxon>
    </lineage>
</organism>
<feature type="transmembrane region" description="Helical" evidence="6">
    <location>
        <begin position="742"/>
        <end position="762"/>
    </location>
</feature>
<dbReference type="FunFam" id="4.10.70.10:FF:000003">
    <property type="entry name" value="Disintegrin and metalloproteinase domain-containing protein 17"/>
    <property type="match status" value="1"/>
</dbReference>
<comment type="caution">
    <text evidence="10">The sequence shown here is derived from an EMBL/GenBank/DDBJ whole genome shotgun (WGS) entry which is preliminary data.</text>
</comment>
<feature type="chain" id="PRO_5040475270" description="Disintegrin and metalloproteinase domain-containing protein B" evidence="7">
    <location>
        <begin position="24"/>
        <end position="864"/>
    </location>
</feature>
<dbReference type="InterPro" id="IPR002870">
    <property type="entry name" value="Peptidase_M12B_N"/>
</dbReference>
<keyword evidence="6" id="KW-0472">Membrane</keyword>
<feature type="compositionally biased region" description="Low complexity" evidence="5">
    <location>
        <begin position="834"/>
        <end position="846"/>
    </location>
</feature>
<dbReference type="GO" id="GO:0006508">
    <property type="term" value="P:proteolysis"/>
    <property type="evidence" value="ECO:0007669"/>
    <property type="project" value="InterPro"/>
</dbReference>
<dbReference type="PROSITE" id="PS50215">
    <property type="entry name" value="ADAM_MEPRO"/>
    <property type="match status" value="1"/>
</dbReference>
<protein>
    <recommendedName>
        <fullName evidence="3">Disintegrin and metalloproteinase domain-containing protein B</fullName>
    </recommendedName>
</protein>
<accession>A0A9P3GDP7</accession>
<keyword evidence="6" id="KW-1133">Transmembrane helix</keyword>
<feature type="active site" evidence="4">
    <location>
        <position position="467"/>
    </location>
</feature>
<sequence>MSSISRTFSLLLLFVIALGYVSASSSPPRPVKRIAHPTTHALEILPRRPSASGLYAKRSLPLSSPVLEHSDTFRLTLSAFGQTFHLHLRPNEHLIHPAARVTYHATTSDGRRVSHTEPLLRQDVKAYWGEVVSPDVSQERLREDAAGVHPRPGGMGELGWARITVYDQGDVAAGRPPSFEGAFTVGGDVHHVLTTANYIRNKHAMDPHVTPEAHPDAGLVIFRDSDVMSAHEYTGAGTMPARTCAHDQMDWNVNPLANPVLRRPPPTTPWYDPLGFLPPVLGNHSLARRDDVAGGNMGSNFEDNIGQSTGCPSTQKVVYVGVAADCVYTNTYGSTQNATQQIITNFNTASALYKSTFNVSLGIIELQVQDSSCPAQTDPSFPWNVACTDNVTLNDRLSLFSDWRGTRGDDGAGLWHLMSGCPTGTEVGIAWLGTLCQQTATGDPGSRVSGTAVSTAGKVEWQVVAHEMGHNFGAIHDCTDGCDTSGSTQCCPFSTSSCDAGSQFIMNPVADTGEMKFSPCSLGNICSLMLGNSGGKTNTTCLIDASAAQRTISLGMCGNGIVEQGEECDPGQGVTSSCCDSSTCKLKANAQCDPASSPCCTDSCSFAPTTQVCRPAKDASCDQAEMCTGSSSTCPEDKTSPNGQSCGSDGLACASGVCTSLDKQCQTVGASMNLQKACPSQNDKSCQVSCQDPSSSNQCIVLQSPLVDGSPCGYGGTCTQGTCHAGSVLDTIKSWYRQNLQIAIPVTVVGGLAVLLILYFILSRIYRCCTRRNRSPSYEPGLSGKSGQRLDSWAGGYGAPVMTQAQGNGAYMYGSNVPQYSSQSHARGRSDGYAAPQAPIAPAIPQHRPTRSTGSNNYLSRYSS</sequence>
<keyword evidence="4" id="KW-0479">Metal-binding</keyword>
<dbReference type="PROSITE" id="PS50214">
    <property type="entry name" value="DISINTEGRIN_2"/>
    <property type="match status" value="1"/>
</dbReference>
<feature type="compositionally biased region" description="Polar residues" evidence="5">
    <location>
        <begin position="851"/>
        <end position="864"/>
    </location>
</feature>
<evidence type="ECO:0000256" key="3">
    <source>
        <dbReference type="ARBA" id="ARBA00074021"/>
    </source>
</evidence>
<keyword evidence="4" id="KW-0862">Zinc</keyword>
<dbReference type="Proteomes" id="UP000703269">
    <property type="component" value="Unassembled WGS sequence"/>
</dbReference>
<dbReference type="InterPro" id="IPR024079">
    <property type="entry name" value="MetalloPept_cat_dom_sf"/>
</dbReference>
<evidence type="ECO:0000256" key="2">
    <source>
        <dbReference type="ARBA" id="ARBA00056552"/>
    </source>
</evidence>
<dbReference type="PANTHER" id="PTHR11905">
    <property type="entry name" value="ADAM A DISINTEGRIN AND METALLOPROTEASE DOMAIN"/>
    <property type="match status" value="1"/>
</dbReference>
<evidence type="ECO:0000256" key="7">
    <source>
        <dbReference type="SAM" id="SignalP"/>
    </source>
</evidence>
<name>A0A9P3GDP7_9APHY</name>
<reference evidence="10 11" key="1">
    <citation type="submission" date="2021-08" db="EMBL/GenBank/DDBJ databases">
        <title>Draft Genome Sequence of Phanerochaete sordida strain YK-624.</title>
        <authorList>
            <person name="Mori T."/>
            <person name="Dohra H."/>
            <person name="Suzuki T."/>
            <person name="Kawagishi H."/>
            <person name="Hirai H."/>
        </authorList>
    </citation>
    <scope>NUCLEOTIDE SEQUENCE [LARGE SCALE GENOMIC DNA]</scope>
    <source>
        <strain evidence="10 11">YK-624</strain>
    </source>
</reference>
<dbReference type="InterPro" id="IPR001590">
    <property type="entry name" value="Peptidase_M12B"/>
</dbReference>
<dbReference type="Gene3D" id="4.10.70.10">
    <property type="entry name" value="Disintegrin domain"/>
    <property type="match status" value="1"/>
</dbReference>
<dbReference type="GO" id="GO:0046872">
    <property type="term" value="F:metal ion binding"/>
    <property type="evidence" value="ECO:0007669"/>
    <property type="project" value="UniProtKB-KW"/>
</dbReference>
<feature type="domain" description="Disintegrin" evidence="8">
    <location>
        <begin position="554"/>
        <end position="642"/>
    </location>
</feature>
<dbReference type="Gene3D" id="3.40.1620.60">
    <property type="match status" value="1"/>
</dbReference>
<evidence type="ECO:0000256" key="6">
    <source>
        <dbReference type="SAM" id="Phobius"/>
    </source>
</evidence>
<keyword evidence="7" id="KW-0732">Signal</keyword>
<dbReference type="SUPFAM" id="SSF57552">
    <property type="entry name" value="Blood coagulation inhibitor (disintegrin)"/>
    <property type="match status" value="1"/>
</dbReference>
<comment type="function">
    <text evidence="2">Probable zinc protease.</text>
</comment>
<dbReference type="Pfam" id="PF00200">
    <property type="entry name" value="Disintegrin"/>
    <property type="match status" value="1"/>
</dbReference>
<feature type="signal peptide" evidence="7">
    <location>
        <begin position="1"/>
        <end position="23"/>
    </location>
</feature>
<dbReference type="OrthoDB" id="5951731at2759"/>
<comment type="caution">
    <text evidence="4">Lacks conserved residue(s) required for the propagation of feature annotation.</text>
</comment>
<dbReference type="SMART" id="SM00050">
    <property type="entry name" value="DISIN"/>
    <property type="match status" value="1"/>
</dbReference>
<dbReference type="CDD" id="cd04271">
    <property type="entry name" value="ZnMc_ADAM_fungal"/>
    <property type="match status" value="1"/>
</dbReference>
<keyword evidence="11" id="KW-1185">Reference proteome</keyword>
<feature type="domain" description="Peptidase M12B" evidence="9">
    <location>
        <begin position="316"/>
        <end position="525"/>
    </location>
</feature>
<evidence type="ECO:0000313" key="10">
    <source>
        <dbReference type="EMBL" id="GJE94188.1"/>
    </source>
</evidence>
<dbReference type="GO" id="GO:0004222">
    <property type="term" value="F:metalloendopeptidase activity"/>
    <property type="evidence" value="ECO:0007669"/>
    <property type="project" value="InterPro"/>
</dbReference>
<feature type="binding site" evidence="4">
    <location>
        <position position="476"/>
    </location>
    <ligand>
        <name>Zn(2+)</name>
        <dbReference type="ChEBI" id="CHEBI:29105"/>
        <note>catalytic</note>
    </ligand>
</feature>
<feature type="region of interest" description="Disordered" evidence="5">
    <location>
        <begin position="819"/>
        <end position="864"/>
    </location>
</feature>
<proteinExistence type="predicted"/>
<keyword evidence="1" id="KW-1015">Disulfide bond</keyword>
<dbReference type="InterPro" id="IPR034028">
    <property type="entry name" value="ZnMc_ADAM_fungal"/>
</dbReference>
<keyword evidence="6" id="KW-0812">Transmembrane</keyword>
<dbReference type="SUPFAM" id="SSF55486">
    <property type="entry name" value="Metalloproteases ('zincins'), catalytic domain"/>
    <property type="match status" value="1"/>
</dbReference>
<dbReference type="AlphaFoldDB" id="A0A9P3GDP7"/>
<dbReference type="PANTHER" id="PTHR11905:SF159">
    <property type="entry name" value="ADAM METALLOPROTEASE"/>
    <property type="match status" value="1"/>
</dbReference>
<feature type="binding site" evidence="4">
    <location>
        <position position="466"/>
    </location>
    <ligand>
        <name>Zn(2+)</name>
        <dbReference type="ChEBI" id="CHEBI:29105"/>
        <note>catalytic</note>
    </ligand>
</feature>
<evidence type="ECO:0000256" key="5">
    <source>
        <dbReference type="SAM" id="MobiDB-lite"/>
    </source>
</evidence>
<evidence type="ECO:0000256" key="1">
    <source>
        <dbReference type="ARBA" id="ARBA00023157"/>
    </source>
</evidence>
<evidence type="ECO:0000259" key="8">
    <source>
        <dbReference type="PROSITE" id="PS50214"/>
    </source>
</evidence>
<dbReference type="Pfam" id="PF13688">
    <property type="entry name" value="Reprolysin_5"/>
    <property type="match status" value="1"/>
</dbReference>
<dbReference type="Pfam" id="PF01562">
    <property type="entry name" value="Pep_M12B_propep"/>
    <property type="match status" value="1"/>
</dbReference>
<dbReference type="InterPro" id="IPR036436">
    <property type="entry name" value="Disintegrin_dom_sf"/>
</dbReference>
<feature type="binding site" evidence="4">
    <location>
        <position position="470"/>
    </location>
    <ligand>
        <name>Zn(2+)</name>
        <dbReference type="ChEBI" id="CHEBI:29105"/>
        <note>catalytic</note>
    </ligand>
</feature>